<dbReference type="InterPro" id="IPR011701">
    <property type="entry name" value="MFS"/>
</dbReference>
<evidence type="ECO:0000256" key="7">
    <source>
        <dbReference type="SAM" id="Phobius"/>
    </source>
</evidence>
<dbReference type="InterPro" id="IPR050171">
    <property type="entry name" value="MFS_Transporters"/>
</dbReference>
<dbReference type="PANTHER" id="PTHR23517">
    <property type="entry name" value="RESISTANCE PROTEIN MDTM, PUTATIVE-RELATED-RELATED"/>
    <property type="match status" value="1"/>
</dbReference>
<feature type="transmembrane region" description="Helical" evidence="7">
    <location>
        <begin position="309"/>
        <end position="326"/>
    </location>
</feature>
<feature type="domain" description="Major facilitator superfamily (MFS) profile" evidence="8">
    <location>
        <begin position="1"/>
        <end position="399"/>
    </location>
</feature>
<evidence type="ECO:0000259" key="8">
    <source>
        <dbReference type="PROSITE" id="PS50850"/>
    </source>
</evidence>
<feature type="transmembrane region" description="Helical" evidence="7">
    <location>
        <begin position="222"/>
        <end position="241"/>
    </location>
</feature>
<dbReference type="Pfam" id="PF07690">
    <property type="entry name" value="MFS_1"/>
    <property type="match status" value="1"/>
</dbReference>
<keyword evidence="4 7" id="KW-0812">Transmembrane</keyword>
<evidence type="ECO:0000256" key="4">
    <source>
        <dbReference type="ARBA" id="ARBA00022692"/>
    </source>
</evidence>
<sequence>MDSPLRFSRNSESILAISLADMVRTLGRSSAVILLPIYFLTGRHASYIVIGAVIAVSYIATAPFSILGGSLADRIGRRPLFTLLPLVSFAVFLSMSIEIIFRMRLWLLLFTFVFTSPIGSLQGTVDSAVLSDLTAPQDRIKAFGLLRLFSNVGFALGPALGGLVASIGYGTLLLVPAAANLVEETVYFSFVRESMPSVPSEINASWTMKRGLVSFPAHDGPFMILVGVMVVASLCLGQWGTTLTLFLSGSYRLSAAQIGLMYSLNGLVVVLFQLPVNRMMSRFGDIERLAAGIGLYAVSFLMYGVLRDYVLILLTTAVLTIGENIYSPAASTAISKIAPQDRRGEYFGAYSAVNSFTSPLVVIFGSMMLTFFIRSPYLMWSVVSLIGAVSCALMLYSRQQIPRSRLD</sequence>
<keyword evidence="2" id="KW-0813">Transport</keyword>
<dbReference type="Proteomes" id="UP000716004">
    <property type="component" value="Unassembled WGS sequence"/>
</dbReference>
<keyword evidence="6 7" id="KW-0472">Membrane</keyword>
<dbReference type="Gene3D" id="1.20.1250.20">
    <property type="entry name" value="MFS general substrate transporter like domains"/>
    <property type="match status" value="2"/>
</dbReference>
<proteinExistence type="predicted"/>
<evidence type="ECO:0000256" key="3">
    <source>
        <dbReference type="ARBA" id="ARBA00022475"/>
    </source>
</evidence>
<evidence type="ECO:0000256" key="2">
    <source>
        <dbReference type="ARBA" id="ARBA00022448"/>
    </source>
</evidence>
<dbReference type="InterPro" id="IPR020846">
    <property type="entry name" value="MFS_dom"/>
</dbReference>
<protein>
    <submittedName>
        <fullName evidence="9">MFS transporter</fullName>
    </submittedName>
</protein>
<feature type="transmembrane region" description="Helical" evidence="7">
    <location>
        <begin position="253"/>
        <end position="274"/>
    </location>
</feature>
<dbReference type="EMBL" id="JAGVSJ010000005">
    <property type="protein sequence ID" value="MBX8631539.1"/>
    <property type="molecule type" value="Genomic_DNA"/>
</dbReference>
<dbReference type="GO" id="GO:0005886">
    <property type="term" value="C:plasma membrane"/>
    <property type="evidence" value="ECO:0007669"/>
    <property type="project" value="UniProtKB-SubCell"/>
</dbReference>
<evidence type="ECO:0000256" key="6">
    <source>
        <dbReference type="ARBA" id="ARBA00023136"/>
    </source>
</evidence>
<keyword evidence="3" id="KW-1003">Cell membrane</keyword>
<feature type="transmembrane region" description="Helical" evidence="7">
    <location>
        <begin position="347"/>
        <end position="371"/>
    </location>
</feature>
<feature type="transmembrane region" description="Helical" evidence="7">
    <location>
        <begin position="107"/>
        <end position="130"/>
    </location>
</feature>
<evidence type="ECO:0000256" key="5">
    <source>
        <dbReference type="ARBA" id="ARBA00022989"/>
    </source>
</evidence>
<organism evidence="9 10">
    <name type="scientific">Candidatus Sysuiplasma superficiale</name>
    <dbReference type="NCBI Taxonomy" id="2823368"/>
    <lineage>
        <taxon>Archaea</taxon>
        <taxon>Methanobacteriati</taxon>
        <taxon>Thermoplasmatota</taxon>
        <taxon>Thermoplasmata</taxon>
        <taxon>Candidatus Sysuiplasmatales</taxon>
        <taxon>Candidatus Sysuiplasmataceae</taxon>
        <taxon>Candidatus Sysuiplasma</taxon>
    </lineage>
</organism>
<accession>A0A8J7YJC8</accession>
<reference evidence="9" key="1">
    <citation type="submission" date="2021-04" db="EMBL/GenBank/DDBJ databases">
        <title>Genomic insights into ecological role and evolution of a novel Thermoplasmata order Candidatus Sysuiplasmatales.</title>
        <authorList>
            <person name="Yuan Y."/>
        </authorList>
    </citation>
    <scope>NUCLEOTIDE SEQUENCE</scope>
    <source>
        <strain evidence="9">YP2-bin.285</strain>
    </source>
</reference>
<dbReference type="GO" id="GO:0022857">
    <property type="term" value="F:transmembrane transporter activity"/>
    <property type="evidence" value="ECO:0007669"/>
    <property type="project" value="InterPro"/>
</dbReference>
<feature type="transmembrane region" description="Helical" evidence="7">
    <location>
        <begin position="286"/>
        <end position="303"/>
    </location>
</feature>
<feature type="transmembrane region" description="Helical" evidence="7">
    <location>
        <begin position="377"/>
        <end position="396"/>
    </location>
</feature>
<dbReference type="PROSITE" id="PS50850">
    <property type="entry name" value="MFS"/>
    <property type="match status" value="1"/>
</dbReference>
<evidence type="ECO:0000256" key="1">
    <source>
        <dbReference type="ARBA" id="ARBA00004651"/>
    </source>
</evidence>
<name>A0A8J7YJC8_9ARCH</name>
<dbReference type="SUPFAM" id="SSF103473">
    <property type="entry name" value="MFS general substrate transporter"/>
    <property type="match status" value="1"/>
</dbReference>
<evidence type="ECO:0000313" key="10">
    <source>
        <dbReference type="Proteomes" id="UP000716004"/>
    </source>
</evidence>
<evidence type="ECO:0000313" key="9">
    <source>
        <dbReference type="EMBL" id="MBX8631539.1"/>
    </source>
</evidence>
<dbReference type="InterPro" id="IPR036259">
    <property type="entry name" value="MFS_trans_sf"/>
</dbReference>
<gene>
    <name evidence="9" type="ORF">J9259_03325</name>
</gene>
<dbReference type="PANTHER" id="PTHR23517:SF3">
    <property type="entry name" value="INTEGRAL MEMBRANE TRANSPORT PROTEIN"/>
    <property type="match status" value="1"/>
</dbReference>
<dbReference type="AlphaFoldDB" id="A0A8J7YJC8"/>
<feature type="transmembrane region" description="Helical" evidence="7">
    <location>
        <begin position="45"/>
        <end position="68"/>
    </location>
</feature>
<keyword evidence="5 7" id="KW-1133">Transmembrane helix</keyword>
<feature type="transmembrane region" description="Helical" evidence="7">
    <location>
        <begin position="80"/>
        <end position="101"/>
    </location>
</feature>
<comment type="subcellular location">
    <subcellularLocation>
        <location evidence="1">Cell membrane</location>
        <topology evidence="1">Multi-pass membrane protein</topology>
    </subcellularLocation>
</comment>
<comment type="caution">
    <text evidence="9">The sequence shown here is derived from an EMBL/GenBank/DDBJ whole genome shotgun (WGS) entry which is preliminary data.</text>
</comment>